<dbReference type="PATRIC" id="fig|45065.4.peg.1833"/>
<comment type="pathway">
    <text evidence="3">Cofactor biosynthesis; riboflavin biosynthesis; riboflavin from 2-hydroxy-3-oxobutyl phosphate and 5-amino-6-(D-ribitylamino)uracil: step 2/2.</text>
</comment>
<keyword evidence="7" id="KW-0808">Transferase</keyword>
<keyword evidence="8" id="KW-0677">Repeat</keyword>
<comment type="catalytic activity">
    <reaction evidence="1">
        <text>2 6,7-dimethyl-8-(1-D-ribityl)lumazine + H(+) = 5-amino-6-(D-ribitylamino)uracil + riboflavin</text>
        <dbReference type="Rhea" id="RHEA:20772"/>
        <dbReference type="ChEBI" id="CHEBI:15378"/>
        <dbReference type="ChEBI" id="CHEBI:15934"/>
        <dbReference type="ChEBI" id="CHEBI:57986"/>
        <dbReference type="ChEBI" id="CHEBI:58201"/>
        <dbReference type="EC" id="2.5.1.9"/>
    </reaction>
</comment>
<dbReference type="PANTHER" id="PTHR21098">
    <property type="entry name" value="RIBOFLAVIN SYNTHASE ALPHA CHAIN"/>
    <property type="match status" value="1"/>
</dbReference>
<proteinExistence type="predicted"/>
<dbReference type="EC" id="2.5.1.9" evidence="4 9"/>
<organism evidence="10 11">
    <name type="scientific">Legionella geestiana</name>
    <dbReference type="NCBI Taxonomy" id="45065"/>
    <lineage>
        <taxon>Bacteria</taxon>
        <taxon>Pseudomonadati</taxon>
        <taxon>Pseudomonadota</taxon>
        <taxon>Gammaproteobacteria</taxon>
        <taxon>Legionellales</taxon>
        <taxon>Legionellaceae</taxon>
        <taxon>Legionella</taxon>
    </lineage>
</organism>
<keyword evidence="11" id="KW-1185">Reference proteome</keyword>
<sequence>MFTGLVEGRGEVVFNSPVDGGHRLGIVPQVDMPLVLGESIAVNGVCLTLAAYEGRVLYFDLAPETLRATTLETYEPGFHVNLERAMSTEGRFGGHMVTGHVDTTARVLDMRAEGESRWMRLGHFGVAPAAFLVPKGSLTVDGVSLTIQSADVHTAEFALIPHTLAVTTLSRLQEGSRVNIEFDYICRIVAHQLQWARQLNTEVCA</sequence>
<dbReference type="PANTHER" id="PTHR21098:SF12">
    <property type="entry name" value="RIBOFLAVIN SYNTHASE"/>
    <property type="match status" value="1"/>
</dbReference>
<evidence type="ECO:0000256" key="7">
    <source>
        <dbReference type="ARBA" id="ARBA00022679"/>
    </source>
</evidence>
<evidence type="ECO:0000256" key="1">
    <source>
        <dbReference type="ARBA" id="ARBA00000968"/>
    </source>
</evidence>
<gene>
    <name evidence="10" type="primary">ribE</name>
    <name evidence="10" type="ORF">Lgee_1691</name>
</gene>
<dbReference type="InterPro" id="IPR001783">
    <property type="entry name" value="Lumazine-bd"/>
</dbReference>
<evidence type="ECO:0000256" key="4">
    <source>
        <dbReference type="ARBA" id="ARBA00012827"/>
    </source>
</evidence>
<dbReference type="GO" id="GO:0004746">
    <property type="term" value="F:riboflavin synthase activity"/>
    <property type="evidence" value="ECO:0007669"/>
    <property type="project" value="UniProtKB-UniRule"/>
</dbReference>
<evidence type="ECO:0000256" key="5">
    <source>
        <dbReference type="ARBA" id="ARBA00013950"/>
    </source>
</evidence>
<dbReference type="PROSITE" id="PS51177">
    <property type="entry name" value="LUMAZINE_BIND"/>
    <property type="match status" value="2"/>
</dbReference>
<evidence type="ECO:0000256" key="8">
    <source>
        <dbReference type="ARBA" id="ARBA00022737"/>
    </source>
</evidence>
<dbReference type="SUPFAM" id="SSF63380">
    <property type="entry name" value="Riboflavin synthase domain-like"/>
    <property type="match status" value="2"/>
</dbReference>
<accession>A0A0W0TR28</accession>
<dbReference type="GO" id="GO:0009231">
    <property type="term" value="P:riboflavin biosynthetic process"/>
    <property type="evidence" value="ECO:0007669"/>
    <property type="project" value="UniProtKB-KW"/>
</dbReference>
<evidence type="ECO:0000256" key="3">
    <source>
        <dbReference type="ARBA" id="ARBA00004887"/>
    </source>
</evidence>
<evidence type="ECO:0000313" key="10">
    <source>
        <dbReference type="EMBL" id="KTC97915.1"/>
    </source>
</evidence>
<dbReference type="PIRSF" id="PIRSF000498">
    <property type="entry name" value="Riboflavin_syn_A"/>
    <property type="match status" value="1"/>
</dbReference>
<dbReference type="CDD" id="cd00402">
    <property type="entry name" value="Riboflavin_synthase_like"/>
    <property type="match status" value="1"/>
</dbReference>
<dbReference type="InterPro" id="IPR026017">
    <property type="entry name" value="Lumazine-bd_dom"/>
</dbReference>
<dbReference type="EMBL" id="LNYC01000068">
    <property type="protein sequence ID" value="KTC97915.1"/>
    <property type="molecule type" value="Genomic_DNA"/>
</dbReference>
<dbReference type="NCBIfam" id="TIGR00187">
    <property type="entry name" value="ribE"/>
    <property type="match status" value="1"/>
</dbReference>
<protein>
    <recommendedName>
        <fullName evidence="5 9">Riboflavin synthase</fullName>
        <ecNumber evidence="4 9">2.5.1.9</ecNumber>
    </recommendedName>
</protein>
<dbReference type="Gene3D" id="2.40.30.20">
    <property type="match status" value="2"/>
</dbReference>
<evidence type="ECO:0000313" key="11">
    <source>
        <dbReference type="Proteomes" id="UP000054785"/>
    </source>
</evidence>
<dbReference type="STRING" id="45065.Lgee_1691"/>
<comment type="caution">
    <text evidence="10">The sequence shown here is derived from an EMBL/GenBank/DDBJ whole genome shotgun (WGS) entry which is preliminary data.</text>
</comment>
<dbReference type="Pfam" id="PF00677">
    <property type="entry name" value="Lum_binding"/>
    <property type="match status" value="2"/>
</dbReference>
<evidence type="ECO:0000256" key="2">
    <source>
        <dbReference type="ARBA" id="ARBA00002803"/>
    </source>
</evidence>
<reference evidence="10 11" key="1">
    <citation type="submission" date="2015-11" db="EMBL/GenBank/DDBJ databases">
        <title>Genomic analysis of 38 Legionella species identifies large and diverse effector repertoires.</title>
        <authorList>
            <person name="Burstein D."/>
            <person name="Amaro F."/>
            <person name="Zusman T."/>
            <person name="Lifshitz Z."/>
            <person name="Cohen O."/>
            <person name="Gilbert J.A."/>
            <person name="Pupko T."/>
            <person name="Shuman H.A."/>
            <person name="Segal G."/>
        </authorList>
    </citation>
    <scope>NUCLEOTIDE SEQUENCE [LARGE SCALE GENOMIC DNA]</scope>
    <source>
        <strain evidence="10 11">ATCC 49504</strain>
    </source>
</reference>
<evidence type="ECO:0000256" key="9">
    <source>
        <dbReference type="NCBIfam" id="TIGR00187"/>
    </source>
</evidence>
<dbReference type="InterPro" id="IPR023366">
    <property type="entry name" value="ATP_synth_asu-like_sf"/>
</dbReference>
<name>A0A0W0TR28_9GAMM</name>
<dbReference type="AlphaFoldDB" id="A0A0W0TR28"/>
<dbReference type="OrthoDB" id="9788537at2"/>
<dbReference type="NCBIfam" id="NF006767">
    <property type="entry name" value="PRK09289.1"/>
    <property type="match status" value="1"/>
</dbReference>
<keyword evidence="6" id="KW-0686">Riboflavin biosynthesis</keyword>
<dbReference type="RefSeq" id="WP_028386968.1">
    <property type="nucleotide sequence ID" value="NZ_CAAAHN010000001.1"/>
</dbReference>
<comment type="function">
    <text evidence="2">Catalyzes the dismutation of two molecules of 6,7-dimethyl-8-ribityllumazine, resulting in the formation of riboflavin and 5-amino-6-(D-ribitylamino)uracil.</text>
</comment>
<dbReference type="InterPro" id="IPR017938">
    <property type="entry name" value="Riboflavin_synthase-like_b-brl"/>
</dbReference>
<evidence type="ECO:0000256" key="6">
    <source>
        <dbReference type="ARBA" id="ARBA00022619"/>
    </source>
</evidence>
<dbReference type="Proteomes" id="UP000054785">
    <property type="component" value="Unassembled WGS sequence"/>
</dbReference>